<proteinExistence type="predicted"/>
<accession>A0A163LWC8</accession>
<keyword evidence="5" id="KW-1185">Reference proteome</keyword>
<dbReference type="STRING" id="59843.A3958_21885"/>
<dbReference type="Pfam" id="PF12704">
    <property type="entry name" value="MacB_PCD"/>
    <property type="match status" value="1"/>
</dbReference>
<gene>
    <name evidence="4" type="ORF">AWU65_22610</name>
</gene>
<feature type="transmembrane region" description="Helical" evidence="1">
    <location>
        <begin position="406"/>
        <end position="426"/>
    </location>
</feature>
<feature type="chain" id="PRO_5007844060" description="MacB-like periplasmic core domain-containing protein" evidence="2">
    <location>
        <begin position="25"/>
        <end position="460"/>
    </location>
</feature>
<dbReference type="InterPro" id="IPR025857">
    <property type="entry name" value="MacB_PCD"/>
</dbReference>
<protein>
    <recommendedName>
        <fullName evidence="3">MacB-like periplasmic core domain-containing protein</fullName>
    </recommendedName>
</protein>
<feature type="transmembrane region" description="Helical" evidence="1">
    <location>
        <begin position="366"/>
        <end position="386"/>
    </location>
</feature>
<evidence type="ECO:0000256" key="1">
    <source>
        <dbReference type="SAM" id="Phobius"/>
    </source>
</evidence>
<reference evidence="4" key="1">
    <citation type="journal article" date="2016" name="Genome Announc.">
        <title>Draft genomes of two strains of Paenibacillus glucanolyticus with capability to degrade lignocellulose.</title>
        <authorList>
            <person name="Mathews S.L."/>
            <person name="Pawlak J."/>
            <person name="Grunden A.M."/>
        </authorList>
    </citation>
    <scope>NUCLEOTIDE SEQUENCE [LARGE SCALE GENOMIC DNA]</scope>
    <source>
        <strain evidence="4">SLM1</strain>
    </source>
</reference>
<dbReference type="OrthoDB" id="2505986at2"/>
<dbReference type="EMBL" id="LWMH01000001">
    <property type="protein sequence ID" value="KZS48528.1"/>
    <property type="molecule type" value="Genomic_DNA"/>
</dbReference>
<dbReference type="InterPro" id="IPR050250">
    <property type="entry name" value="Macrolide_Exporter_MacB"/>
</dbReference>
<evidence type="ECO:0000259" key="3">
    <source>
        <dbReference type="Pfam" id="PF12704"/>
    </source>
</evidence>
<keyword evidence="1" id="KW-0472">Membrane</keyword>
<keyword evidence="1" id="KW-0812">Transmembrane</keyword>
<dbReference type="GeneID" id="97555925"/>
<organism evidence="4 5">
    <name type="scientific">Paenibacillus glucanolyticus</name>
    <dbReference type="NCBI Taxonomy" id="59843"/>
    <lineage>
        <taxon>Bacteria</taxon>
        <taxon>Bacillati</taxon>
        <taxon>Bacillota</taxon>
        <taxon>Bacilli</taxon>
        <taxon>Bacillales</taxon>
        <taxon>Paenibacillaceae</taxon>
        <taxon>Paenibacillus</taxon>
    </lineage>
</organism>
<sequence>MRLATFLVAIGMFLMCFSSVFSEAAVMAWQQSGGTIGSERINLQVQASSVPGQIGIAGYTDQEVNKLIESWNGKAAYSIKGSFPLKADNRQKEVNTAGIGGDYSDFTSILLDRGSMISKASIERRDQVVVISDSLADYLFGSADVLGKELFIRDKKFRIIGIYRSENNLMEWMTKGVRPEALLPSTVFADLSPESRVGTILLEASGDALLNGEAEVHKALMDNNLSVETYKIRIGEKSLRLIQQLPRLLPALTGILTLVLGLMWMRRIAGGTYSRMKLALQIGDSNEVMKRERFYMLKQMLSFFAIGVSTAVLVLLARFSFFIPAEYIPGRWIDLSFFKTKLFQHWQEQPALFGHMLPYQLMEDRLNSYIPVVAAIGLLLGLPLFLLGIREWRMIALPSSDRFIRLFYCIAACYLVVGLALLLLGLPQLISPGLWGSLFGFSLFMAAYRQPNREDDYVEH</sequence>
<dbReference type="GO" id="GO:0022857">
    <property type="term" value="F:transmembrane transporter activity"/>
    <property type="evidence" value="ECO:0007669"/>
    <property type="project" value="TreeGrafter"/>
</dbReference>
<dbReference type="Proteomes" id="UP000076796">
    <property type="component" value="Unassembled WGS sequence"/>
</dbReference>
<keyword evidence="1" id="KW-1133">Transmembrane helix</keyword>
<feature type="domain" description="MacB-like periplasmic core" evidence="3">
    <location>
        <begin position="4"/>
        <end position="205"/>
    </location>
</feature>
<dbReference type="KEGG" id="pglu:A3958_21885"/>
<dbReference type="PANTHER" id="PTHR30572">
    <property type="entry name" value="MEMBRANE COMPONENT OF TRANSPORTER-RELATED"/>
    <property type="match status" value="1"/>
</dbReference>
<feature type="transmembrane region" description="Helical" evidence="1">
    <location>
        <begin position="432"/>
        <end position="448"/>
    </location>
</feature>
<feature type="transmembrane region" description="Helical" evidence="1">
    <location>
        <begin position="248"/>
        <end position="265"/>
    </location>
</feature>
<evidence type="ECO:0000313" key="5">
    <source>
        <dbReference type="Proteomes" id="UP000076796"/>
    </source>
</evidence>
<feature type="signal peptide" evidence="2">
    <location>
        <begin position="1"/>
        <end position="24"/>
    </location>
</feature>
<dbReference type="GO" id="GO:0005886">
    <property type="term" value="C:plasma membrane"/>
    <property type="evidence" value="ECO:0007669"/>
    <property type="project" value="TreeGrafter"/>
</dbReference>
<evidence type="ECO:0000256" key="2">
    <source>
        <dbReference type="SAM" id="SignalP"/>
    </source>
</evidence>
<evidence type="ECO:0000313" key="4">
    <source>
        <dbReference type="EMBL" id="KZS48528.1"/>
    </source>
</evidence>
<dbReference type="AlphaFoldDB" id="A0A163LWC8"/>
<dbReference type="RefSeq" id="WP_036642714.1">
    <property type="nucleotide sequence ID" value="NZ_CBCSBX010000012.1"/>
</dbReference>
<comment type="caution">
    <text evidence="4">The sequence shown here is derived from an EMBL/GenBank/DDBJ whole genome shotgun (WGS) entry which is preliminary data.</text>
</comment>
<keyword evidence="2" id="KW-0732">Signal</keyword>
<feature type="transmembrane region" description="Helical" evidence="1">
    <location>
        <begin position="300"/>
        <end position="323"/>
    </location>
</feature>
<name>A0A163LWC8_9BACL</name>
<dbReference type="PANTHER" id="PTHR30572:SF4">
    <property type="entry name" value="ABC TRANSPORTER PERMEASE YTRF"/>
    <property type="match status" value="1"/>
</dbReference>